<evidence type="ECO:0000313" key="1">
    <source>
        <dbReference type="EMBL" id="MCQ4925010.1"/>
    </source>
</evidence>
<protein>
    <submittedName>
        <fullName evidence="1">Uncharacterized protein</fullName>
    </submittedName>
</protein>
<reference evidence="1 2" key="1">
    <citation type="submission" date="2022-06" db="EMBL/GenBank/DDBJ databases">
        <title>Isolation of gut microbiota from human fecal samples.</title>
        <authorList>
            <person name="Pamer E.G."/>
            <person name="Barat B."/>
            <person name="Waligurski E."/>
            <person name="Medina S."/>
            <person name="Paddock L."/>
            <person name="Mostad J."/>
        </authorList>
    </citation>
    <scope>NUCLEOTIDE SEQUENCE [LARGE SCALE GENOMIC DNA]</scope>
    <source>
        <strain evidence="1 2">DFI.7.95</strain>
    </source>
</reference>
<comment type="caution">
    <text evidence="1">The sequence shown here is derived from an EMBL/GenBank/DDBJ whole genome shotgun (WGS) entry which is preliminary data.</text>
</comment>
<accession>A0ABT1SEU9</accession>
<gene>
    <name evidence="1" type="ORF">NE686_18055</name>
</gene>
<dbReference type="Proteomes" id="UP001524478">
    <property type="component" value="Unassembled WGS sequence"/>
</dbReference>
<keyword evidence="2" id="KW-1185">Reference proteome</keyword>
<sequence length="221" mass="26134">MTINKKNVFSYIDPELIDHYYSISYRCGYKDFISIFSLYIENEIVGSIEDNITLNSFKEFCISNRELNYNDSSITEEFIKISNRIERKFKDIDLLVYNKGVIDNSVKESIPLEMAQIKKWEIDKHINSLMAEVNKNIKAGPNKPRGIESLYFIRNFNSIDEALKYVRIKTVDGFMIEGTEKVIEDIVYRGYVENLSPFMAYYVYYKFPLLFDEKIILLEKY</sequence>
<name>A0ABT1SEU9_9FIRM</name>
<dbReference type="EMBL" id="JANGAC010000017">
    <property type="protein sequence ID" value="MCQ4925010.1"/>
    <property type="molecule type" value="Genomic_DNA"/>
</dbReference>
<proteinExistence type="predicted"/>
<evidence type="ECO:0000313" key="2">
    <source>
        <dbReference type="Proteomes" id="UP001524478"/>
    </source>
</evidence>
<dbReference type="RefSeq" id="WP_256312602.1">
    <property type="nucleotide sequence ID" value="NZ_JANGAC010000017.1"/>
</dbReference>
<organism evidence="1 2">
    <name type="scientific">Tissierella carlieri</name>
    <dbReference type="NCBI Taxonomy" id="689904"/>
    <lineage>
        <taxon>Bacteria</taxon>
        <taxon>Bacillati</taxon>
        <taxon>Bacillota</taxon>
        <taxon>Tissierellia</taxon>
        <taxon>Tissierellales</taxon>
        <taxon>Tissierellaceae</taxon>
        <taxon>Tissierella</taxon>
    </lineage>
</organism>